<dbReference type="CDD" id="cd19608">
    <property type="entry name" value="GH113_mannanase-like"/>
    <property type="match status" value="1"/>
</dbReference>
<gene>
    <name evidence="2" type="ORF">H9632_06465</name>
</gene>
<sequence>MLNKKLIIGTLFVTLLLLLAIFVGKDRFSKQEDEDSKLSIKETSEMEISPLKESERNEERPQLKYTSNEFQAGMNLLIYGHPDMAEARKIFERIRNLGINSVAINFPFYQSDSQANEVTVSKAYTPTIQELRKIIEFAHASELSVMIRPIMDEQVFLSSNMWRGQIKPTDPDSWFDSYQALILTYATLAETTNAKSLNIGTELNSMQNKYQDRWTELIESVRGVYKGELLYSFNYDTVSEIPSLEFVKLLDQVGIDAYFPLDLPDGATTNMLEEEWKNQINQLEEALWQQTIIVTEVGIHPIAGAYRTPYSWSFPDGTFDPQAQVNYYEATYNTWKPKAEGIYWWAITLGQDPNEISFSPLGLPTEEVIKKHFLQNH</sequence>
<keyword evidence="3" id="KW-1185">Reference proteome</keyword>
<organism evidence="2 3">
    <name type="scientific">Solibacillus merdavium</name>
    <dbReference type="NCBI Taxonomy" id="2762218"/>
    <lineage>
        <taxon>Bacteria</taxon>
        <taxon>Bacillati</taxon>
        <taxon>Bacillota</taxon>
        <taxon>Bacilli</taxon>
        <taxon>Bacillales</taxon>
        <taxon>Caryophanaceae</taxon>
        <taxon>Solibacillus</taxon>
    </lineage>
</organism>
<evidence type="ECO:0000313" key="2">
    <source>
        <dbReference type="EMBL" id="MBD8032705.1"/>
    </source>
</evidence>
<evidence type="ECO:0000256" key="1">
    <source>
        <dbReference type="SAM" id="MobiDB-lite"/>
    </source>
</evidence>
<dbReference type="EMBL" id="JACSPW010000004">
    <property type="protein sequence ID" value="MBD8032705.1"/>
    <property type="molecule type" value="Genomic_DNA"/>
</dbReference>
<proteinExistence type="predicted"/>
<protein>
    <submittedName>
        <fullName evidence="2">Uncharacterized protein</fullName>
    </submittedName>
</protein>
<dbReference type="SUPFAM" id="SSF51445">
    <property type="entry name" value="(Trans)glycosidases"/>
    <property type="match status" value="1"/>
</dbReference>
<accession>A0ABR8XL88</accession>
<evidence type="ECO:0000313" key="3">
    <source>
        <dbReference type="Proteomes" id="UP000600565"/>
    </source>
</evidence>
<comment type="caution">
    <text evidence="2">The sequence shown here is derived from an EMBL/GenBank/DDBJ whole genome shotgun (WGS) entry which is preliminary data.</text>
</comment>
<dbReference type="RefSeq" id="WP_191703295.1">
    <property type="nucleotide sequence ID" value="NZ_JACSPW010000004.1"/>
</dbReference>
<dbReference type="Gene3D" id="3.20.20.80">
    <property type="entry name" value="Glycosidases"/>
    <property type="match status" value="1"/>
</dbReference>
<dbReference type="Proteomes" id="UP000600565">
    <property type="component" value="Unassembled WGS sequence"/>
</dbReference>
<dbReference type="InterPro" id="IPR017853">
    <property type="entry name" value="GH"/>
</dbReference>
<name>A0ABR8XL88_9BACL</name>
<feature type="region of interest" description="Disordered" evidence="1">
    <location>
        <begin position="34"/>
        <end position="61"/>
    </location>
</feature>
<dbReference type="InterPro" id="IPR055151">
    <property type="entry name" value="GH113"/>
</dbReference>
<reference evidence="2 3" key="1">
    <citation type="submission" date="2020-08" db="EMBL/GenBank/DDBJ databases">
        <title>A Genomic Blueprint of the Chicken Gut Microbiome.</title>
        <authorList>
            <person name="Gilroy R."/>
            <person name="Ravi A."/>
            <person name="Getino M."/>
            <person name="Pursley I."/>
            <person name="Horton D.L."/>
            <person name="Alikhan N.-F."/>
            <person name="Baker D."/>
            <person name="Gharbi K."/>
            <person name="Hall N."/>
            <person name="Watson M."/>
            <person name="Adriaenssens E.M."/>
            <person name="Foster-Nyarko E."/>
            <person name="Jarju S."/>
            <person name="Secka A."/>
            <person name="Antonio M."/>
            <person name="Oren A."/>
            <person name="Chaudhuri R."/>
            <person name="La Ragione R.M."/>
            <person name="Hildebrand F."/>
            <person name="Pallen M.J."/>
        </authorList>
    </citation>
    <scope>NUCLEOTIDE SEQUENCE [LARGE SCALE GENOMIC DNA]</scope>
    <source>
        <strain evidence="2 3">Sa1YVA6</strain>
    </source>
</reference>
<dbReference type="Pfam" id="PF22612">
    <property type="entry name" value="GH113"/>
    <property type="match status" value="1"/>
</dbReference>